<feature type="transmembrane region" description="Helical" evidence="5">
    <location>
        <begin position="233"/>
        <end position="251"/>
    </location>
</feature>
<dbReference type="Pfam" id="PF00146">
    <property type="entry name" value="NADHdh"/>
    <property type="match status" value="1"/>
</dbReference>
<dbReference type="PANTHER" id="PTHR43359">
    <property type="entry name" value="FORMATE HYDROGENLYASE SUBUNIT 4"/>
    <property type="match status" value="1"/>
</dbReference>
<evidence type="ECO:0000313" key="7">
    <source>
        <dbReference type="Proteomes" id="UP001198151"/>
    </source>
</evidence>
<evidence type="ECO:0000256" key="4">
    <source>
        <dbReference type="ARBA" id="ARBA00023136"/>
    </source>
</evidence>
<proteinExistence type="predicted"/>
<dbReference type="PANTHER" id="PTHR43359:SF1">
    <property type="entry name" value="FORMATE HYDROGENLYASE SUBUNIT 4-RELATED"/>
    <property type="match status" value="1"/>
</dbReference>
<reference evidence="6 7" key="1">
    <citation type="submission" date="2021-10" db="EMBL/GenBank/DDBJ databases">
        <title>Anaerobic single-cell dispensing facilitates the cultivation of human gut bacteria.</title>
        <authorList>
            <person name="Afrizal A."/>
        </authorList>
    </citation>
    <scope>NUCLEOTIDE SEQUENCE [LARGE SCALE GENOMIC DNA]</scope>
    <source>
        <strain evidence="6 7">CLA-AA-H200</strain>
    </source>
</reference>
<keyword evidence="4 5" id="KW-0472">Membrane</keyword>
<evidence type="ECO:0000256" key="1">
    <source>
        <dbReference type="ARBA" id="ARBA00004141"/>
    </source>
</evidence>
<protein>
    <submittedName>
        <fullName evidence="6">NADH-quinone oxidoreductase subunit H</fullName>
    </submittedName>
</protein>
<dbReference type="RefSeq" id="WP_227707060.1">
    <property type="nucleotide sequence ID" value="NZ_JAJEQX010000007.1"/>
</dbReference>
<comment type="caution">
    <text evidence="6">The sequence shown here is derived from an EMBL/GenBank/DDBJ whole genome shotgun (WGS) entry which is preliminary data.</text>
</comment>
<dbReference type="EMBL" id="JAJEQX010000007">
    <property type="protein sequence ID" value="MCC2253919.1"/>
    <property type="molecule type" value="Genomic_DNA"/>
</dbReference>
<evidence type="ECO:0000256" key="5">
    <source>
        <dbReference type="SAM" id="Phobius"/>
    </source>
</evidence>
<accession>A0ABS8FYZ2</accession>
<dbReference type="InterPro" id="IPR052561">
    <property type="entry name" value="ComplexI_Subunit1"/>
</dbReference>
<feature type="transmembrane region" description="Helical" evidence="5">
    <location>
        <begin position="86"/>
        <end position="103"/>
    </location>
</feature>
<feature type="transmembrane region" description="Helical" evidence="5">
    <location>
        <begin position="203"/>
        <end position="227"/>
    </location>
</feature>
<keyword evidence="3 5" id="KW-1133">Transmembrane helix</keyword>
<comment type="subcellular location">
    <subcellularLocation>
        <location evidence="1">Membrane</location>
        <topology evidence="1">Multi-pass membrane protein</topology>
    </subcellularLocation>
</comment>
<dbReference type="Proteomes" id="UP001198151">
    <property type="component" value="Unassembled WGS sequence"/>
</dbReference>
<sequence>MNVGFVIAYIVLAPFLGALLDGIDRIISARMQRRKGPGLLQPFYDLGKLFSKEMIAVNNVQLLLNMSYLVILVIAGAMLFAGADLLMVLFILSTADMFLIMAASSDSSPYANMGASREMLQMMAYEPLTLLVAVGFYLTTGSFQVADIIQADTSAVLWMPGLLVGFMFTSAIKFRKSPFDLSTSHHAHQEMVKGLTTEMSGTTLAVMTIAEYYETVLLLGIFCLFIVNSTWWSWIAAILACAVIYFLEILWDNACARVKWKTLLYSCWIVTLVAGGINILILMLIK</sequence>
<feature type="transmembrane region" description="Helical" evidence="5">
    <location>
        <begin position="155"/>
        <end position="174"/>
    </location>
</feature>
<organism evidence="6 7">
    <name type="scientific">Ruminococcus turbiniformis</name>
    <dbReference type="NCBI Taxonomy" id="2881258"/>
    <lineage>
        <taxon>Bacteria</taxon>
        <taxon>Bacillati</taxon>
        <taxon>Bacillota</taxon>
        <taxon>Clostridia</taxon>
        <taxon>Eubacteriales</taxon>
        <taxon>Oscillospiraceae</taxon>
        <taxon>Ruminococcus</taxon>
    </lineage>
</organism>
<name>A0ABS8FYZ2_9FIRM</name>
<dbReference type="InterPro" id="IPR001694">
    <property type="entry name" value="NADH_UbQ_OxRdtase_su1/FPO"/>
</dbReference>
<evidence type="ECO:0000256" key="3">
    <source>
        <dbReference type="ARBA" id="ARBA00022989"/>
    </source>
</evidence>
<evidence type="ECO:0000313" key="6">
    <source>
        <dbReference type="EMBL" id="MCC2253919.1"/>
    </source>
</evidence>
<keyword evidence="2 5" id="KW-0812">Transmembrane</keyword>
<feature type="transmembrane region" description="Helical" evidence="5">
    <location>
        <begin position="62"/>
        <end position="80"/>
    </location>
</feature>
<feature type="transmembrane region" description="Helical" evidence="5">
    <location>
        <begin position="263"/>
        <end position="285"/>
    </location>
</feature>
<feature type="transmembrane region" description="Helical" evidence="5">
    <location>
        <begin position="6"/>
        <end position="27"/>
    </location>
</feature>
<gene>
    <name evidence="6" type="ORF">LKD70_05630</name>
</gene>
<evidence type="ECO:0000256" key="2">
    <source>
        <dbReference type="ARBA" id="ARBA00022692"/>
    </source>
</evidence>
<keyword evidence="7" id="KW-1185">Reference proteome</keyword>
<feature type="transmembrane region" description="Helical" evidence="5">
    <location>
        <begin position="124"/>
        <end position="143"/>
    </location>
</feature>